<keyword evidence="3 9" id="KW-0813">Transport</keyword>
<feature type="transmembrane region" description="Helical" evidence="9">
    <location>
        <begin position="160"/>
        <end position="183"/>
    </location>
</feature>
<protein>
    <recommendedName>
        <fullName evidence="9">Branched-chain amino acid transport system carrier protein</fullName>
    </recommendedName>
</protein>
<dbReference type="GO" id="GO:0015190">
    <property type="term" value="F:L-leucine transmembrane transporter activity"/>
    <property type="evidence" value="ECO:0007669"/>
    <property type="project" value="TreeGrafter"/>
</dbReference>
<feature type="transmembrane region" description="Helical" evidence="9">
    <location>
        <begin position="383"/>
        <end position="404"/>
    </location>
</feature>
<sequence>MHDKQLTVTDTLSLGFMTFAFFLGAGNLIFPPFAGYQAGDHSYTAMLGFLITAVGLPLAGLIAVAKAKGRVMRMLPATAATLFAAAIYIIIGPAFAAPRTSLVAFEIGARPFLTDVESTLTIFGLVLNEAQLYFTAAFFAVVMLLAAFPGRLMDSVGKVLTPVLLLLLVALALSVVEFIGNPMPAATGDYALHPLSKGIVEGYNTMDTLASLMFGVLIIDLLRQKDIHDTSLQTRYLIWAALIAAAGLAFVYVSLFILGATAGDLAKGTENGGQILTNYVTHQFGYAGTIALSVVVSLACLTTAVGLVSACSDFFSSLLPKLTYRMLVVVLSVICAVVANVGLSQLISISIPVLMMVYPVAIALVLVTFVNNWFRNPRLAHRAALSVALIFGIFDGLKVAAASLQSFDVKSESPVTMALVHFVEGVSPVMSKMPLYDQGMAWLVPTLIVVIGCFFFGKKPAINN</sequence>
<gene>
    <name evidence="10" type="ORF">EDC91_13318</name>
</gene>
<dbReference type="GO" id="GO:0015820">
    <property type="term" value="P:L-leucine transport"/>
    <property type="evidence" value="ECO:0007669"/>
    <property type="project" value="TreeGrafter"/>
</dbReference>
<dbReference type="PANTHER" id="PTHR30588:SF0">
    <property type="entry name" value="BRANCHED-CHAIN AMINO ACID PERMEASE BRNQ"/>
    <property type="match status" value="1"/>
</dbReference>
<keyword evidence="4" id="KW-1003">Cell membrane</keyword>
<keyword evidence="11" id="KW-1185">Reference proteome</keyword>
<feature type="transmembrane region" description="Helical" evidence="9">
    <location>
        <begin position="439"/>
        <end position="457"/>
    </location>
</feature>
<evidence type="ECO:0000256" key="8">
    <source>
        <dbReference type="ARBA" id="ARBA00023136"/>
    </source>
</evidence>
<organism evidence="10 11">
    <name type="scientific">Shewanella fodinae</name>
    <dbReference type="NCBI Taxonomy" id="552357"/>
    <lineage>
        <taxon>Bacteria</taxon>
        <taxon>Pseudomonadati</taxon>
        <taxon>Pseudomonadota</taxon>
        <taxon>Gammaproteobacteria</taxon>
        <taxon>Alteromonadales</taxon>
        <taxon>Shewanellaceae</taxon>
        <taxon>Shewanella</taxon>
    </lineage>
</organism>
<feature type="transmembrane region" description="Helical" evidence="9">
    <location>
        <begin position="349"/>
        <end position="371"/>
    </location>
</feature>
<feature type="transmembrane region" description="Helical" evidence="9">
    <location>
        <begin position="203"/>
        <end position="222"/>
    </location>
</feature>
<dbReference type="Pfam" id="PF05525">
    <property type="entry name" value="Branch_AA_trans"/>
    <property type="match status" value="1"/>
</dbReference>
<feature type="transmembrane region" description="Helical" evidence="9">
    <location>
        <begin position="12"/>
        <end position="30"/>
    </location>
</feature>
<evidence type="ECO:0000256" key="5">
    <source>
        <dbReference type="ARBA" id="ARBA00022692"/>
    </source>
</evidence>
<reference evidence="10 11" key="1">
    <citation type="submission" date="2019-03" db="EMBL/GenBank/DDBJ databases">
        <title>Freshwater and sediment microbial communities from various areas in North America, analyzing microbe dynamics in response to fracking.</title>
        <authorList>
            <person name="Lamendella R."/>
        </authorList>
    </citation>
    <scope>NUCLEOTIDE SEQUENCE [LARGE SCALE GENOMIC DNA]</scope>
    <source>
        <strain evidence="10 11">74A</strain>
    </source>
</reference>
<evidence type="ECO:0000313" key="10">
    <source>
        <dbReference type="EMBL" id="TCN79511.1"/>
    </source>
</evidence>
<feature type="transmembrane region" description="Helical" evidence="9">
    <location>
        <begin position="322"/>
        <end position="343"/>
    </location>
</feature>
<dbReference type="GO" id="GO:0015818">
    <property type="term" value="P:isoleucine transport"/>
    <property type="evidence" value="ECO:0007669"/>
    <property type="project" value="TreeGrafter"/>
</dbReference>
<keyword evidence="7 9" id="KW-1133">Transmembrane helix</keyword>
<evidence type="ECO:0000256" key="4">
    <source>
        <dbReference type="ARBA" id="ARBA00022475"/>
    </source>
</evidence>
<comment type="function">
    <text evidence="9">Component of the transport system for branched-chain amino acids.</text>
</comment>
<keyword evidence="5 9" id="KW-0812">Transmembrane</keyword>
<feature type="transmembrane region" description="Helical" evidence="9">
    <location>
        <begin position="234"/>
        <end position="258"/>
    </location>
</feature>
<dbReference type="PANTHER" id="PTHR30588">
    <property type="entry name" value="BRANCHED-CHAIN AMINO ACID TRANSPORT SYSTEM 2 CARRIER PROTEIN"/>
    <property type="match status" value="1"/>
</dbReference>
<dbReference type="AlphaFoldDB" id="A0A4R2F4K0"/>
<dbReference type="EMBL" id="SLWF01000033">
    <property type="protein sequence ID" value="TCN79511.1"/>
    <property type="molecule type" value="Genomic_DNA"/>
</dbReference>
<proteinExistence type="inferred from homology"/>
<accession>A0A4R2F4K0</accession>
<evidence type="ECO:0000256" key="7">
    <source>
        <dbReference type="ARBA" id="ARBA00022989"/>
    </source>
</evidence>
<comment type="subcellular location">
    <subcellularLocation>
        <location evidence="9">Cell inner membrane</location>
        <topology evidence="9">Multi-pass membrane protein</topology>
    </subcellularLocation>
    <subcellularLocation>
        <location evidence="1">Cell membrane</location>
        <topology evidence="1">Multi-pass membrane protein</topology>
    </subcellularLocation>
</comment>
<dbReference type="InterPro" id="IPR004685">
    <property type="entry name" value="Brnchd-chn_aa_trnsp_Livcs"/>
</dbReference>
<dbReference type="Proteomes" id="UP000294832">
    <property type="component" value="Unassembled WGS sequence"/>
</dbReference>
<evidence type="ECO:0000256" key="2">
    <source>
        <dbReference type="ARBA" id="ARBA00008540"/>
    </source>
</evidence>
<dbReference type="NCBIfam" id="TIGR00796">
    <property type="entry name" value="livcs"/>
    <property type="match status" value="1"/>
</dbReference>
<feature type="transmembrane region" description="Helical" evidence="9">
    <location>
        <begin position="77"/>
        <end position="96"/>
    </location>
</feature>
<comment type="caution">
    <text evidence="10">The sequence shown here is derived from an EMBL/GenBank/DDBJ whole genome shotgun (WGS) entry which is preliminary data.</text>
</comment>
<dbReference type="GO" id="GO:0005886">
    <property type="term" value="C:plasma membrane"/>
    <property type="evidence" value="ECO:0007669"/>
    <property type="project" value="UniProtKB-SubCell"/>
</dbReference>
<evidence type="ECO:0000256" key="1">
    <source>
        <dbReference type="ARBA" id="ARBA00004651"/>
    </source>
</evidence>
<feature type="transmembrane region" description="Helical" evidence="9">
    <location>
        <begin position="130"/>
        <end position="148"/>
    </location>
</feature>
<keyword evidence="8 9" id="KW-0472">Membrane</keyword>
<name>A0A4R2F4K0_9GAMM</name>
<evidence type="ECO:0000256" key="3">
    <source>
        <dbReference type="ARBA" id="ARBA00022448"/>
    </source>
</evidence>
<evidence type="ECO:0000256" key="6">
    <source>
        <dbReference type="ARBA" id="ARBA00022970"/>
    </source>
</evidence>
<feature type="transmembrane region" description="Helical" evidence="9">
    <location>
        <begin position="286"/>
        <end position="310"/>
    </location>
</feature>
<dbReference type="GO" id="GO:0015188">
    <property type="term" value="F:L-isoleucine transmembrane transporter activity"/>
    <property type="evidence" value="ECO:0007669"/>
    <property type="project" value="TreeGrafter"/>
</dbReference>
<dbReference type="GO" id="GO:0005304">
    <property type="term" value="F:L-valine transmembrane transporter activity"/>
    <property type="evidence" value="ECO:0007669"/>
    <property type="project" value="TreeGrafter"/>
</dbReference>
<evidence type="ECO:0000256" key="9">
    <source>
        <dbReference type="RuleBase" id="RU362122"/>
    </source>
</evidence>
<dbReference type="RefSeq" id="WP_133040199.1">
    <property type="nucleotide sequence ID" value="NZ_SLWF01000033.1"/>
</dbReference>
<comment type="similarity">
    <text evidence="2 9">Belongs to the branched chain amino acid transporter family.</text>
</comment>
<evidence type="ECO:0000313" key="11">
    <source>
        <dbReference type="Proteomes" id="UP000294832"/>
    </source>
</evidence>
<feature type="transmembrane region" description="Helical" evidence="9">
    <location>
        <begin position="42"/>
        <end position="65"/>
    </location>
</feature>
<keyword evidence="6 9" id="KW-0029">Amino-acid transport</keyword>
<dbReference type="OrthoDB" id="9783920at2"/>